<accession>A0ABN2SCX5</accession>
<dbReference type="Pfam" id="PF03259">
    <property type="entry name" value="Robl_LC7"/>
    <property type="match status" value="1"/>
</dbReference>
<protein>
    <submittedName>
        <fullName evidence="2">Roadblock/LC7 domain-containing protein</fullName>
    </submittedName>
</protein>
<evidence type="ECO:0000313" key="2">
    <source>
        <dbReference type="EMBL" id="GAA1984560.1"/>
    </source>
</evidence>
<dbReference type="Proteomes" id="UP001499854">
    <property type="component" value="Unassembled WGS sequence"/>
</dbReference>
<evidence type="ECO:0000259" key="1">
    <source>
        <dbReference type="SMART" id="SM00960"/>
    </source>
</evidence>
<gene>
    <name evidence="2" type="ORF">GCM10009838_53140</name>
</gene>
<dbReference type="SMART" id="SM00960">
    <property type="entry name" value="Robl_LC7"/>
    <property type="match status" value="1"/>
</dbReference>
<sequence length="135" mass="14337">MSADRQNMDWMLKNLMNEVPGTRHIVVLSADGFRLAQYATDDDTADRLAAACSALQSLSSAVAAEFAHSGAMRMVVIEYAGGFFYLMAAGPGAFLATLADAEVDPGLMGERMRDLVGRLGEHLAASARTGTPPSR</sequence>
<dbReference type="PANTHER" id="PTHR36222">
    <property type="entry name" value="SERINE PROTEASE INHIBITOR RV3364C"/>
    <property type="match status" value="1"/>
</dbReference>
<dbReference type="SUPFAM" id="SSF103196">
    <property type="entry name" value="Roadblock/LC7 domain"/>
    <property type="match status" value="1"/>
</dbReference>
<dbReference type="InterPro" id="IPR053141">
    <property type="entry name" value="Mycobact_SerProt_Inhib_Rv3364c"/>
</dbReference>
<evidence type="ECO:0000313" key="3">
    <source>
        <dbReference type="Proteomes" id="UP001499854"/>
    </source>
</evidence>
<name>A0ABN2SCX5_9ACTN</name>
<proteinExistence type="predicted"/>
<dbReference type="PANTHER" id="PTHR36222:SF1">
    <property type="entry name" value="SERINE PROTEASE INHIBITOR RV3364C"/>
    <property type="match status" value="1"/>
</dbReference>
<reference evidence="2 3" key="1">
    <citation type="journal article" date="2019" name="Int. J. Syst. Evol. Microbiol.">
        <title>The Global Catalogue of Microorganisms (GCM) 10K type strain sequencing project: providing services to taxonomists for standard genome sequencing and annotation.</title>
        <authorList>
            <consortium name="The Broad Institute Genomics Platform"/>
            <consortium name="The Broad Institute Genome Sequencing Center for Infectious Disease"/>
            <person name="Wu L."/>
            <person name="Ma J."/>
        </authorList>
    </citation>
    <scope>NUCLEOTIDE SEQUENCE [LARGE SCALE GENOMIC DNA]</scope>
    <source>
        <strain evidence="2 3">JCM 16013</strain>
    </source>
</reference>
<comment type="caution">
    <text evidence="2">The sequence shown here is derived from an EMBL/GenBank/DDBJ whole genome shotgun (WGS) entry which is preliminary data.</text>
</comment>
<dbReference type="Gene3D" id="3.30.450.30">
    <property type="entry name" value="Dynein light chain 2a, cytoplasmic"/>
    <property type="match status" value="1"/>
</dbReference>
<keyword evidence="3" id="KW-1185">Reference proteome</keyword>
<feature type="domain" description="Roadblock/LAMTOR2" evidence="1">
    <location>
        <begin position="9"/>
        <end position="99"/>
    </location>
</feature>
<organism evidence="2 3">
    <name type="scientific">Catenulispora subtropica</name>
    <dbReference type="NCBI Taxonomy" id="450798"/>
    <lineage>
        <taxon>Bacteria</taxon>
        <taxon>Bacillati</taxon>
        <taxon>Actinomycetota</taxon>
        <taxon>Actinomycetes</taxon>
        <taxon>Catenulisporales</taxon>
        <taxon>Catenulisporaceae</taxon>
        <taxon>Catenulispora</taxon>
    </lineage>
</organism>
<dbReference type="InterPro" id="IPR004942">
    <property type="entry name" value="Roadblock/LAMTOR2_dom"/>
</dbReference>
<dbReference type="EMBL" id="BAAAQM010000033">
    <property type="protein sequence ID" value="GAA1984560.1"/>
    <property type="molecule type" value="Genomic_DNA"/>
</dbReference>